<protein>
    <submittedName>
        <fullName evidence="1">Uncharacterized protein</fullName>
    </submittedName>
</protein>
<geneLocation type="mitochondrion" evidence="1"/>
<keyword evidence="1" id="KW-0496">Mitochondrion</keyword>
<organism evidence="1">
    <name type="scientific">Picea glauca</name>
    <name type="common">White spruce</name>
    <name type="synonym">Pinus glauca</name>
    <dbReference type="NCBI Taxonomy" id="3330"/>
    <lineage>
        <taxon>Eukaryota</taxon>
        <taxon>Viridiplantae</taxon>
        <taxon>Streptophyta</taxon>
        <taxon>Embryophyta</taxon>
        <taxon>Tracheophyta</taxon>
        <taxon>Spermatophyta</taxon>
        <taxon>Pinopsida</taxon>
        <taxon>Pinidae</taxon>
        <taxon>Conifers I</taxon>
        <taxon>Pinales</taxon>
        <taxon>Pinaceae</taxon>
        <taxon>Picea</taxon>
    </lineage>
</organism>
<accession>A0A101LZ19</accession>
<dbReference type="EMBL" id="LKAM01000006">
    <property type="protein sequence ID" value="KUM47964.1"/>
    <property type="molecule type" value="Genomic_DNA"/>
</dbReference>
<name>A0A101LZ19_PICGL</name>
<sequence length="65" mass="7184">MLALMLQGLDIDQTALPRKLPLLTLPLPRRLVVKLSKLHLKLALDPGLAQVMALARMLGDQLVFT</sequence>
<evidence type="ECO:0000313" key="1">
    <source>
        <dbReference type="EMBL" id="KUM47964.1"/>
    </source>
</evidence>
<gene>
    <name evidence="1" type="ORF">ABT39_MTgene4959</name>
</gene>
<dbReference type="AlphaFoldDB" id="A0A101LZ19"/>
<comment type="caution">
    <text evidence="1">The sequence shown here is derived from an EMBL/GenBank/DDBJ whole genome shotgun (WGS) entry which is preliminary data.</text>
</comment>
<reference evidence="1" key="1">
    <citation type="journal article" date="2015" name="Genome Biol. Evol.">
        <title>Organellar Genomes of White Spruce (Picea glauca): Assembly and Annotation.</title>
        <authorList>
            <person name="Jackman S.D."/>
            <person name="Warren R.L."/>
            <person name="Gibb E.A."/>
            <person name="Vandervalk B.P."/>
            <person name="Mohamadi H."/>
            <person name="Chu J."/>
            <person name="Raymond A."/>
            <person name="Pleasance S."/>
            <person name="Coope R."/>
            <person name="Wildung M.R."/>
            <person name="Ritland C.E."/>
            <person name="Bousquet J."/>
            <person name="Jones S.J."/>
            <person name="Bohlmann J."/>
            <person name="Birol I."/>
        </authorList>
    </citation>
    <scope>NUCLEOTIDE SEQUENCE [LARGE SCALE GENOMIC DNA]</scope>
    <source>
        <tissue evidence="1">Flushing bud</tissue>
    </source>
</reference>
<proteinExistence type="predicted"/>